<reference evidence="3 4" key="1">
    <citation type="submission" date="2019-11" db="EMBL/GenBank/DDBJ databases">
        <title>Whole-genome sequencing of Allorhizobium vitis.</title>
        <authorList>
            <person name="Gan H.M."/>
            <person name="Savka M.A."/>
        </authorList>
    </citation>
    <scope>NUCLEOTIDE SEQUENCE [LARGE SCALE GENOMIC DNA]</scope>
    <source>
        <strain evidence="3 4">AB4</strain>
    </source>
</reference>
<sequence>MRGLPATGLCLITSISISYDANQHRGEPEPGQARVVTSLKSLTMKTSARKPQLTVTDIFGRHCRIPNLTRASFTTAALLSTVWVMLLVVFYSAPGFDIAVSELFFRAGNCTAHEANTICGGFPIAREPVLKAIRQILFYMPHVVGVGVLVALIVKLCQPRAAWQQEQIVKLVLSLLATAIGPYLLVNVFLKDMSGRPRPNQTVFFGGPYGFEPAGNFAGACDQNCSFISGEAAGAGWIICIVPLLPATWRRRIGWPLVFASFASPLLRLAFGAHYLSDVVLGWLSSPVIFAIVFAVANGCGLLRARNQPHL</sequence>
<dbReference type="InterPro" id="IPR000326">
    <property type="entry name" value="PAP2/HPO"/>
</dbReference>
<evidence type="ECO:0000313" key="4">
    <source>
        <dbReference type="Proteomes" id="UP000175993"/>
    </source>
</evidence>
<feature type="transmembrane region" description="Helical" evidence="1">
    <location>
        <begin position="227"/>
        <end position="245"/>
    </location>
</feature>
<feature type="transmembrane region" description="Helical" evidence="1">
    <location>
        <begin position="168"/>
        <end position="190"/>
    </location>
</feature>
<organism evidence="3 4">
    <name type="scientific">Agrobacterium vitis</name>
    <name type="common">Rhizobium vitis</name>
    <dbReference type="NCBI Taxonomy" id="373"/>
    <lineage>
        <taxon>Bacteria</taxon>
        <taxon>Pseudomonadati</taxon>
        <taxon>Pseudomonadota</taxon>
        <taxon>Alphaproteobacteria</taxon>
        <taxon>Hyphomicrobiales</taxon>
        <taxon>Rhizobiaceae</taxon>
        <taxon>Rhizobium/Agrobacterium group</taxon>
        <taxon>Agrobacterium</taxon>
    </lineage>
</organism>
<comment type="caution">
    <text evidence="3">The sequence shown here is derived from an EMBL/GenBank/DDBJ whole genome shotgun (WGS) entry which is preliminary data.</text>
</comment>
<keyword evidence="1" id="KW-0812">Transmembrane</keyword>
<name>A0ABD6GJ04_AGRVI</name>
<dbReference type="SUPFAM" id="SSF48317">
    <property type="entry name" value="Acid phosphatase/Vanadium-dependent haloperoxidase"/>
    <property type="match status" value="1"/>
</dbReference>
<accession>A0ABD6GJ04</accession>
<evidence type="ECO:0000256" key="1">
    <source>
        <dbReference type="SAM" id="Phobius"/>
    </source>
</evidence>
<feature type="transmembrane region" description="Helical" evidence="1">
    <location>
        <begin position="136"/>
        <end position="156"/>
    </location>
</feature>
<keyword evidence="1" id="KW-0472">Membrane</keyword>
<feature type="transmembrane region" description="Helical" evidence="1">
    <location>
        <begin position="71"/>
        <end position="93"/>
    </location>
</feature>
<protein>
    <submittedName>
        <fullName evidence="3">Phosphatase PAP2 family protein</fullName>
    </submittedName>
</protein>
<dbReference type="EMBL" id="MBEV02000010">
    <property type="protein sequence ID" value="MUP06871.1"/>
    <property type="molecule type" value="Genomic_DNA"/>
</dbReference>
<feature type="transmembrane region" description="Helical" evidence="1">
    <location>
        <begin position="283"/>
        <end position="303"/>
    </location>
</feature>
<dbReference type="Pfam" id="PF01569">
    <property type="entry name" value="PAP2"/>
    <property type="match status" value="1"/>
</dbReference>
<gene>
    <name evidence="3" type="ORF">BBI04_018910</name>
</gene>
<keyword evidence="1" id="KW-1133">Transmembrane helix</keyword>
<proteinExistence type="predicted"/>
<feature type="transmembrane region" description="Helical" evidence="1">
    <location>
        <begin position="257"/>
        <end position="277"/>
    </location>
</feature>
<dbReference type="Proteomes" id="UP000175993">
    <property type="component" value="Unassembled WGS sequence"/>
</dbReference>
<feature type="domain" description="Phosphatidic acid phosphatase type 2/haloperoxidase" evidence="2">
    <location>
        <begin position="173"/>
        <end position="296"/>
    </location>
</feature>
<evidence type="ECO:0000313" key="3">
    <source>
        <dbReference type="EMBL" id="MUP06871.1"/>
    </source>
</evidence>
<evidence type="ECO:0000259" key="2">
    <source>
        <dbReference type="Pfam" id="PF01569"/>
    </source>
</evidence>
<dbReference type="AlphaFoldDB" id="A0ABD6GJ04"/>
<dbReference type="InterPro" id="IPR036938">
    <property type="entry name" value="PAP2/HPO_sf"/>
</dbReference>